<reference evidence="1" key="1">
    <citation type="journal article" date="2014" name="Front. Microbiol.">
        <title>High frequency of phylogenetically diverse reductive dehalogenase-homologous genes in deep subseafloor sedimentary metagenomes.</title>
        <authorList>
            <person name="Kawai M."/>
            <person name="Futagami T."/>
            <person name="Toyoda A."/>
            <person name="Takaki Y."/>
            <person name="Nishi S."/>
            <person name="Hori S."/>
            <person name="Arai W."/>
            <person name="Tsubouchi T."/>
            <person name="Morono Y."/>
            <person name="Uchiyama I."/>
            <person name="Ito T."/>
            <person name="Fujiyama A."/>
            <person name="Inagaki F."/>
            <person name="Takami H."/>
        </authorList>
    </citation>
    <scope>NUCLEOTIDE SEQUENCE</scope>
    <source>
        <strain evidence="1">Expedition CK06-06</strain>
    </source>
</reference>
<comment type="caution">
    <text evidence="1">The sequence shown here is derived from an EMBL/GenBank/DDBJ whole genome shotgun (WGS) entry which is preliminary data.</text>
</comment>
<dbReference type="AlphaFoldDB" id="X1ACL9"/>
<gene>
    <name evidence="1" type="ORF">S01H4_21468</name>
</gene>
<dbReference type="EMBL" id="BART01009729">
    <property type="protein sequence ID" value="GAG80200.1"/>
    <property type="molecule type" value="Genomic_DNA"/>
</dbReference>
<feature type="non-terminal residue" evidence="1">
    <location>
        <position position="1"/>
    </location>
</feature>
<evidence type="ECO:0000313" key="1">
    <source>
        <dbReference type="EMBL" id="GAG80200.1"/>
    </source>
</evidence>
<accession>X1ACL9</accession>
<organism evidence="1">
    <name type="scientific">marine sediment metagenome</name>
    <dbReference type="NCBI Taxonomy" id="412755"/>
    <lineage>
        <taxon>unclassified sequences</taxon>
        <taxon>metagenomes</taxon>
        <taxon>ecological metagenomes</taxon>
    </lineage>
</organism>
<name>X1ACL9_9ZZZZ</name>
<protein>
    <submittedName>
        <fullName evidence="1">Uncharacterized protein</fullName>
    </submittedName>
</protein>
<proteinExistence type="predicted"/>
<sequence length="330" mass="38719">SDLVNFYKEIGVADSIIYQILKMTSKVGENFFILEKDKDFYLTLFYIFLNSVSTRDFKFEIKEFCKHYDVKRLRIDFYVDKIMSNNLGYYIFTRGDDIFFFHADDIIGTTTLRLIKDRLIKEIIHINLDGYRKIYDLDKMAEKIAENLLKMNLIWEADEDAKIGGIREPFEMLIEKMLIKSALDMGFSRPFLMDMILQSEKMRKSKRGVNSLINIIEGSEGYEDLNLVSISELKSLDMDEILEQIQGFCPNCGKTILKKDLSTVCSKCSKEFEETELIRDIEEANKVSMRYKQIKLKEEEIIECPNPNCNYYVKSSWNICPECSTPIRKE</sequence>